<feature type="compositionally biased region" description="Basic and acidic residues" evidence="1">
    <location>
        <begin position="181"/>
        <end position="191"/>
    </location>
</feature>
<accession>A0ABR3FZW7</accession>
<sequence>MKRTLDDAYHEERLSVVDSLGQATQGLLNLQSFEKASRYKALFGEKEQGELLDSEDTFSDILNALPEEQVPPLPLGNVDDVESDDATEKASERREKEEFLRVRKNLLQYRETHRSVAAMASIGPPLSKYLETAFNYVGSQRSALGALIEPHSLSIDELFQRTDTRISDLVERCEALRTKCQDEVRTPRSPEAEAGPSPMDISSDLGESRHSCASREEQDSQMMNASAMNVNQSRELSTLDEILKATAAEFNSTLERCHEEDETKLESVEAVAKECRKSYEATVHGIIRQHKDLSDFQAVREGLLQRMKEKEEKLLTRCLNNMKLAADTHGVAMDTLEEF</sequence>
<dbReference type="Proteomes" id="UP001465976">
    <property type="component" value="Unassembled WGS sequence"/>
</dbReference>
<comment type="caution">
    <text evidence="2">The sequence shown here is derived from an EMBL/GenBank/DDBJ whole genome shotgun (WGS) entry which is preliminary data.</text>
</comment>
<gene>
    <name evidence="2" type="ORF">V5O48_000901</name>
</gene>
<keyword evidence="3" id="KW-1185">Reference proteome</keyword>
<dbReference type="EMBL" id="JBAHYK010000016">
    <property type="protein sequence ID" value="KAL0581112.1"/>
    <property type="molecule type" value="Genomic_DNA"/>
</dbReference>
<feature type="region of interest" description="Disordered" evidence="1">
    <location>
        <begin position="181"/>
        <end position="219"/>
    </location>
</feature>
<feature type="region of interest" description="Disordered" evidence="1">
    <location>
        <begin position="69"/>
        <end position="94"/>
    </location>
</feature>
<evidence type="ECO:0000256" key="1">
    <source>
        <dbReference type="SAM" id="MobiDB-lite"/>
    </source>
</evidence>
<evidence type="ECO:0000313" key="2">
    <source>
        <dbReference type="EMBL" id="KAL0581112.1"/>
    </source>
</evidence>
<organism evidence="2 3">
    <name type="scientific">Marasmius crinis-equi</name>
    <dbReference type="NCBI Taxonomy" id="585013"/>
    <lineage>
        <taxon>Eukaryota</taxon>
        <taxon>Fungi</taxon>
        <taxon>Dikarya</taxon>
        <taxon>Basidiomycota</taxon>
        <taxon>Agaricomycotina</taxon>
        <taxon>Agaricomycetes</taxon>
        <taxon>Agaricomycetidae</taxon>
        <taxon>Agaricales</taxon>
        <taxon>Marasmiineae</taxon>
        <taxon>Marasmiaceae</taxon>
        <taxon>Marasmius</taxon>
    </lineage>
</organism>
<protein>
    <submittedName>
        <fullName evidence="2">Uncharacterized protein</fullName>
    </submittedName>
</protein>
<feature type="compositionally biased region" description="Basic and acidic residues" evidence="1">
    <location>
        <begin position="206"/>
        <end position="218"/>
    </location>
</feature>
<proteinExistence type="predicted"/>
<name>A0ABR3FZW7_9AGAR</name>
<evidence type="ECO:0000313" key="3">
    <source>
        <dbReference type="Proteomes" id="UP001465976"/>
    </source>
</evidence>
<reference evidence="2 3" key="1">
    <citation type="submission" date="2024-02" db="EMBL/GenBank/DDBJ databases">
        <title>A draft genome for the cacao thread blight pathogen Marasmius crinis-equi.</title>
        <authorList>
            <person name="Cohen S.P."/>
            <person name="Baruah I.K."/>
            <person name="Amoako-Attah I."/>
            <person name="Bukari Y."/>
            <person name="Meinhardt L.W."/>
            <person name="Bailey B.A."/>
        </authorList>
    </citation>
    <scope>NUCLEOTIDE SEQUENCE [LARGE SCALE GENOMIC DNA]</scope>
    <source>
        <strain evidence="2 3">GH-76</strain>
    </source>
</reference>